<comment type="caution">
    <text evidence="1">The sequence shown here is derived from an EMBL/GenBank/DDBJ whole genome shotgun (WGS) entry which is preliminary data.</text>
</comment>
<name>A0A847R1K7_9GAMM</name>
<reference evidence="1 2" key="1">
    <citation type="submission" date="2020-04" db="EMBL/GenBank/DDBJ databases">
        <title>Marinomonas sp. M1K-6 isolated from the deep seawater of the Mariana Trench.</title>
        <authorList>
            <person name="Li Y."/>
        </authorList>
    </citation>
    <scope>NUCLEOTIDE SEQUENCE [LARGE SCALE GENOMIC DNA]</scope>
    <source>
        <strain evidence="1 2">M1K-6</strain>
    </source>
</reference>
<dbReference type="Proteomes" id="UP000586067">
    <property type="component" value="Unassembled WGS sequence"/>
</dbReference>
<sequence>MTDVVKPSAGEVYVSPKRADIYILDVFETEFAISANGEEVVLNYQVFFVDEKNKDAPEDDDDEGWDKESWERCVRFYQFEKKAP</sequence>
<organism evidence="1 2">
    <name type="scientific">Marinomonas profundi</name>
    <dbReference type="NCBI Taxonomy" id="2726122"/>
    <lineage>
        <taxon>Bacteria</taxon>
        <taxon>Pseudomonadati</taxon>
        <taxon>Pseudomonadota</taxon>
        <taxon>Gammaproteobacteria</taxon>
        <taxon>Oceanospirillales</taxon>
        <taxon>Oceanospirillaceae</taxon>
        <taxon>Marinomonas</taxon>
    </lineage>
</organism>
<accession>A0A847R1K7</accession>
<dbReference type="RefSeq" id="WP_168824576.1">
    <property type="nucleotide sequence ID" value="NZ_CP073013.1"/>
</dbReference>
<protein>
    <submittedName>
        <fullName evidence="1">Uncharacterized protein</fullName>
    </submittedName>
</protein>
<dbReference type="EMBL" id="JABAEK010000006">
    <property type="protein sequence ID" value="NLQ17592.1"/>
    <property type="molecule type" value="Genomic_DNA"/>
</dbReference>
<keyword evidence="2" id="KW-1185">Reference proteome</keyword>
<proteinExistence type="predicted"/>
<gene>
    <name evidence="1" type="ORF">HGG82_08115</name>
</gene>
<evidence type="ECO:0000313" key="1">
    <source>
        <dbReference type="EMBL" id="NLQ17592.1"/>
    </source>
</evidence>
<evidence type="ECO:0000313" key="2">
    <source>
        <dbReference type="Proteomes" id="UP000586067"/>
    </source>
</evidence>
<dbReference type="AlphaFoldDB" id="A0A847R1K7"/>